<sequence>MLVEKRPVFPAFFHVYFLFTDGIVQSLGLAGYFFMGWLQRRCLSLMESAPFCMVFV</sequence>
<dbReference type="AlphaFoldDB" id="A0A562RRE0"/>
<reference evidence="2 3" key="1">
    <citation type="submission" date="2019-07" db="EMBL/GenBank/DDBJ databases">
        <title>Genome sequencing of 100 strains of the haloalkaliphilic chemolithoautotrophic sulfur-oxidizing bacterium Thioalkalivibrio.</title>
        <authorList>
            <person name="Muyzer G."/>
        </authorList>
    </citation>
    <scope>NUCLEOTIDE SEQUENCE [LARGE SCALE GENOMIC DNA]</scope>
    <source>
        <strain evidence="2 3">ASO4-4</strain>
    </source>
</reference>
<proteinExistence type="predicted"/>
<comment type="caution">
    <text evidence="2">The sequence shown here is derived from an EMBL/GenBank/DDBJ whole genome shotgun (WGS) entry which is preliminary data.</text>
</comment>
<protein>
    <submittedName>
        <fullName evidence="2">Uncharacterized protein</fullName>
    </submittedName>
</protein>
<keyword evidence="1" id="KW-1133">Transmembrane helix</keyword>
<evidence type="ECO:0000256" key="1">
    <source>
        <dbReference type="SAM" id="Phobius"/>
    </source>
</evidence>
<evidence type="ECO:0000313" key="3">
    <source>
        <dbReference type="Proteomes" id="UP000318307"/>
    </source>
</evidence>
<evidence type="ECO:0000313" key="2">
    <source>
        <dbReference type="EMBL" id="TWI71649.1"/>
    </source>
</evidence>
<feature type="transmembrane region" description="Helical" evidence="1">
    <location>
        <begin position="12"/>
        <end position="38"/>
    </location>
</feature>
<organism evidence="2 3">
    <name type="scientific">Desulfobotulus alkaliphilus</name>
    <dbReference type="NCBI Taxonomy" id="622671"/>
    <lineage>
        <taxon>Bacteria</taxon>
        <taxon>Pseudomonadati</taxon>
        <taxon>Thermodesulfobacteriota</taxon>
        <taxon>Desulfobacteria</taxon>
        <taxon>Desulfobacterales</taxon>
        <taxon>Desulfobacteraceae</taxon>
        <taxon>Desulfobotulus</taxon>
    </lineage>
</organism>
<keyword evidence="1" id="KW-0472">Membrane</keyword>
<accession>A0A562RRE0</accession>
<dbReference type="EMBL" id="VLLC01000013">
    <property type="protein sequence ID" value="TWI71649.1"/>
    <property type="molecule type" value="Genomic_DNA"/>
</dbReference>
<gene>
    <name evidence="2" type="ORF">LZ24_01922</name>
</gene>
<keyword evidence="3" id="KW-1185">Reference proteome</keyword>
<name>A0A562RRE0_9BACT</name>
<keyword evidence="1" id="KW-0812">Transmembrane</keyword>
<dbReference type="Proteomes" id="UP000318307">
    <property type="component" value="Unassembled WGS sequence"/>
</dbReference>